<dbReference type="Gene3D" id="2.60.40.1090">
    <property type="entry name" value="Fimbrial-type adhesion domain"/>
    <property type="match status" value="1"/>
</dbReference>
<reference evidence="7 8" key="1">
    <citation type="submission" date="2020-10" db="EMBL/GenBank/DDBJ databases">
        <title>The draft genomes of Cyclamen pathogen Pseudomonas sp.</title>
        <authorList>
            <person name="Fujikawa T."/>
            <person name="Sawada H."/>
        </authorList>
    </citation>
    <scope>NUCLEOTIDE SEQUENCE [LARGE SCALE GENOMIC DNA]</scope>
    <source>
        <strain evidence="7 8">MAFF 301449</strain>
    </source>
</reference>
<protein>
    <submittedName>
        <fullName evidence="7">Type 1 fimbrial protein</fullName>
    </submittedName>
</protein>
<evidence type="ECO:0000256" key="2">
    <source>
        <dbReference type="ARBA" id="ARBA00006671"/>
    </source>
</evidence>
<dbReference type="SUPFAM" id="SSF49401">
    <property type="entry name" value="Bacterial adhesins"/>
    <property type="match status" value="1"/>
</dbReference>
<comment type="caution">
    <text evidence="7">The sequence shown here is derived from an EMBL/GenBank/DDBJ whole genome shotgun (WGS) entry which is preliminary data.</text>
</comment>
<keyword evidence="3 5" id="KW-0732">Signal</keyword>
<dbReference type="PANTHER" id="PTHR33420:SF3">
    <property type="entry name" value="FIMBRIAL SUBUNIT ELFA"/>
    <property type="match status" value="1"/>
</dbReference>
<evidence type="ECO:0000313" key="7">
    <source>
        <dbReference type="EMBL" id="MBE8593398.1"/>
    </source>
</evidence>
<keyword evidence="8" id="KW-1185">Reference proteome</keyword>
<evidence type="ECO:0000313" key="8">
    <source>
        <dbReference type="Proteomes" id="UP000613075"/>
    </source>
</evidence>
<organism evidence="7 8">
    <name type="scientific">Pseudomonas cyclaminis</name>
    <dbReference type="NCBI Taxonomy" id="2781239"/>
    <lineage>
        <taxon>Bacteria</taxon>
        <taxon>Pseudomonadati</taxon>
        <taxon>Pseudomonadota</taxon>
        <taxon>Gammaproteobacteria</taxon>
        <taxon>Pseudomonadales</taxon>
        <taxon>Pseudomonadaceae</taxon>
        <taxon>Pseudomonas</taxon>
    </lineage>
</organism>
<dbReference type="InterPro" id="IPR000259">
    <property type="entry name" value="Adhesion_dom_fimbrial"/>
</dbReference>
<accession>A0ABR9SWV2</accession>
<proteinExistence type="inferred from homology"/>
<evidence type="ECO:0000256" key="1">
    <source>
        <dbReference type="ARBA" id="ARBA00004561"/>
    </source>
</evidence>
<dbReference type="InterPro" id="IPR036937">
    <property type="entry name" value="Adhesion_dom_fimbrial_sf"/>
</dbReference>
<dbReference type="RefSeq" id="WP_193863620.1">
    <property type="nucleotide sequence ID" value="NZ_JADDUM010000188.1"/>
</dbReference>
<evidence type="ECO:0000256" key="4">
    <source>
        <dbReference type="ARBA" id="ARBA00023263"/>
    </source>
</evidence>
<dbReference type="EMBL" id="JADDUM010000188">
    <property type="protein sequence ID" value="MBE8593398.1"/>
    <property type="molecule type" value="Genomic_DNA"/>
</dbReference>
<keyword evidence="4" id="KW-0281">Fimbrium</keyword>
<dbReference type="Proteomes" id="UP000613075">
    <property type="component" value="Unassembled WGS sequence"/>
</dbReference>
<evidence type="ECO:0000256" key="3">
    <source>
        <dbReference type="ARBA" id="ARBA00022729"/>
    </source>
</evidence>
<sequence>MKTFSQTLLALSIVVAAGHAVAAPTLAGGGTLSFTGTVNVDACSASAGGVNKNISVDMGNISVKDMGTVAAPKSNGTLSAQDFDMKINCNTGAKVAMIFDPTKNGGSGIAPGGKVLKLIDGLGAAKNVGIALLDANGTLIDLSSPTTAIIQSPLQGGNTSLKFSAVYVTTATDLTTVVAGRADATLPFTLQYE</sequence>
<dbReference type="InterPro" id="IPR050263">
    <property type="entry name" value="Bact_Fimbrial_Adh_Pro"/>
</dbReference>
<comment type="subcellular location">
    <subcellularLocation>
        <location evidence="1">Fimbrium</location>
    </subcellularLocation>
</comment>
<dbReference type="PANTHER" id="PTHR33420">
    <property type="entry name" value="FIMBRIAL SUBUNIT ELFA-RELATED"/>
    <property type="match status" value="1"/>
</dbReference>
<comment type="similarity">
    <text evidence="2">Belongs to the fimbrial protein family.</text>
</comment>
<evidence type="ECO:0000259" key="6">
    <source>
        <dbReference type="Pfam" id="PF00419"/>
    </source>
</evidence>
<feature type="signal peptide" evidence="5">
    <location>
        <begin position="1"/>
        <end position="22"/>
    </location>
</feature>
<gene>
    <name evidence="7" type="ORF">IQK56_22130</name>
</gene>
<dbReference type="InterPro" id="IPR008966">
    <property type="entry name" value="Adhesion_dom_sf"/>
</dbReference>
<dbReference type="Pfam" id="PF00419">
    <property type="entry name" value="Fimbrial"/>
    <property type="match status" value="1"/>
</dbReference>
<evidence type="ECO:0000256" key="5">
    <source>
        <dbReference type="SAM" id="SignalP"/>
    </source>
</evidence>
<feature type="chain" id="PRO_5045524060" evidence="5">
    <location>
        <begin position="23"/>
        <end position="193"/>
    </location>
</feature>
<feature type="domain" description="Fimbrial-type adhesion" evidence="6">
    <location>
        <begin position="33"/>
        <end position="192"/>
    </location>
</feature>
<name>A0ABR9SWV2_9PSED</name>